<evidence type="ECO:0000259" key="1">
    <source>
        <dbReference type="Pfam" id="PF03358"/>
    </source>
</evidence>
<dbReference type="InterPro" id="IPR005025">
    <property type="entry name" value="FMN_Rdtase-like_dom"/>
</dbReference>
<dbReference type="SUPFAM" id="SSF52218">
    <property type="entry name" value="Flavoproteins"/>
    <property type="match status" value="1"/>
</dbReference>
<dbReference type="GO" id="GO:0016491">
    <property type="term" value="F:oxidoreductase activity"/>
    <property type="evidence" value="ECO:0007669"/>
    <property type="project" value="InterPro"/>
</dbReference>
<proteinExistence type="predicted"/>
<organism evidence="2 3">
    <name type="scientific">Acaromyces ingoldii</name>
    <dbReference type="NCBI Taxonomy" id="215250"/>
    <lineage>
        <taxon>Eukaryota</taxon>
        <taxon>Fungi</taxon>
        <taxon>Dikarya</taxon>
        <taxon>Basidiomycota</taxon>
        <taxon>Ustilaginomycotina</taxon>
        <taxon>Exobasidiomycetes</taxon>
        <taxon>Exobasidiales</taxon>
        <taxon>Cryptobasidiaceae</taxon>
        <taxon>Acaromyces</taxon>
    </lineage>
</organism>
<dbReference type="Pfam" id="PF03358">
    <property type="entry name" value="FMN_red"/>
    <property type="match status" value="1"/>
</dbReference>
<reference evidence="2 3" key="1">
    <citation type="journal article" date="2018" name="Mol. Biol. Evol.">
        <title>Broad Genomic Sampling Reveals a Smut Pathogenic Ancestry of the Fungal Clade Ustilaginomycotina.</title>
        <authorList>
            <person name="Kijpornyongpan T."/>
            <person name="Mondo S.J."/>
            <person name="Barry K."/>
            <person name="Sandor L."/>
            <person name="Lee J."/>
            <person name="Lipzen A."/>
            <person name="Pangilinan J."/>
            <person name="LaButti K."/>
            <person name="Hainaut M."/>
            <person name="Henrissat B."/>
            <person name="Grigoriev I.V."/>
            <person name="Spatafora J.W."/>
            <person name="Aime M.C."/>
        </authorList>
    </citation>
    <scope>NUCLEOTIDE SEQUENCE [LARGE SCALE GENOMIC DNA]</scope>
    <source>
        <strain evidence="2 3">MCA 4198</strain>
    </source>
</reference>
<dbReference type="GeneID" id="37044830"/>
<dbReference type="InterPro" id="IPR050712">
    <property type="entry name" value="NAD(P)H-dep_reductase"/>
</dbReference>
<dbReference type="Gene3D" id="3.40.50.360">
    <property type="match status" value="1"/>
</dbReference>
<feature type="domain" description="NADPH-dependent FMN reductase-like" evidence="1">
    <location>
        <begin position="4"/>
        <end position="163"/>
    </location>
</feature>
<dbReference type="InParanoid" id="A0A316YC17"/>
<accession>A0A316YC17</accession>
<evidence type="ECO:0000313" key="2">
    <source>
        <dbReference type="EMBL" id="PWN86771.1"/>
    </source>
</evidence>
<dbReference type="GO" id="GO:0010181">
    <property type="term" value="F:FMN binding"/>
    <property type="evidence" value="ECO:0007669"/>
    <property type="project" value="TreeGrafter"/>
</dbReference>
<protein>
    <submittedName>
        <fullName evidence="2">NADPH-dependent FMN reductase</fullName>
    </submittedName>
</protein>
<dbReference type="EMBL" id="KZ819642">
    <property type="protein sequence ID" value="PWN86771.1"/>
    <property type="molecule type" value="Genomic_DNA"/>
</dbReference>
<dbReference type="Proteomes" id="UP000245768">
    <property type="component" value="Unassembled WGS sequence"/>
</dbReference>
<dbReference type="GO" id="GO:0005829">
    <property type="term" value="C:cytosol"/>
    <property type="evidence" value="ECO:0007669"/>
    <property type="project" value="TreeGrafter"/>
</dbReference>
<dbReference type="InterPro" id="IPR029039">
    <property type="entry name" value="Flavoprotein-like_sf"/>
</dbReference>
<dbReference type="PANTHER" id="PTHR30543">
    <property type="entry name" value="CHROMATE REDUCTASE"/>
    <property type="match status" value="1"/>
</dbReference>
<dbReference type="PANTHER" id="PTHR30543:SF21">
    <property type="entry name" value="NAD(P)H-DEPENDENT FMN REDUCTASE LOT6"/>
    <property type="match status" value="1"/>
</dbReference>
<dbReference type="AlphaFoldDB" id="A0A316YC17"/>
<name>A0A316YC17_9BASI</name>
<keyword evidence="3" id="KW-1185">Reference proteome</keyword>
<dbReference type="OrthoDB" id="68575at2759"/>
<dbReference type="RefSeq" id="XP_025373969.1">
    <property type="nucleotide sequence ID" value="XM_025522914.1"/>
</dbReference>
<gene>
    <name evidence="2" type="ORF">FA10DRAFT_269875</name>
</gene>
<sequence length="195" mass="21389">MAKNIAIIIGSVRKTRKAHQVAEWVHEQLTPLAEKQGATLELVDLAKYGLPLHDGNPAILMKLKEKGEDGEGHEYPDDKVNAWSQTIRSHDGYVFVTPEYNGSFPSPLKAGLDHIYHEFGGKPALVVSYGGPGRGVSSGQQLVTVLKRLKLNVAEQQVNLEAAARTNPNAPVDNEIRASWSVQDVVTAWESFNKL</sequence>
<evidence type="ECO:0000313" key="3">
    <source>
        <dbReference type="Proteomes" id="UP000245768"/>
    </source>
</evidence>
<dbReference type="STRING" id="215250.A0A316YC17"/>